<proteinExistence type="inferred from homology"/>
<dbReference type="RefSeq" id="WP_073338356.1">
    <property type="nucleotide sequence ID" value="NZ_FQXM01000010.1"/>
</dbReference>
<dbReference type="PROSITE" id="PS52034">
    <property type="entry name" value="PEPTIDASE_M32"/>
    <property type="match status" value="1"/>
</dbReference>
<evidence type="ECO:0000256" key="8">
    <source>
        <dbReference type="PIRNR" id="PIRNR006615"/>
    </source>
</evidence>
<dbReference type="PRINTS" id="PR00998">
    <property type="entry name" value="CRBOXYPTASET"/>
</dbReference>
<feature type="binding site" evidence="9">
    <location>
        <position position="260"/>
    </location>
    <ligand>
        <name>Zn(2+)</name>
        <dbReference type="ChEBI" id="CHEBI:29105"/>
        <note>catalytic</note>
    </ligand>
</feature>
<dbReference type="GO" id="GO:0008270">
    <property type="term" value="F:zinc ion binding"/>
    <property type="evidence" value="ECO:0007669"/>
    <property type="project" value="UniProtKB-ARBA"/>
</dbReference>
<dbReference type="GO" id="GO:0006508">
    <property type="term" value="P:proteolysis"/>
    <property type="evidence" value="ECO:0007669"/>
    <property type="project" value="UniProtKB-UniRule"/>
</dbReference>
<evidence type="ECO:0000256" key="1">
    <source>
        <dbReference type="ARBA" id="ARBA00022645"/>
    </source>
</evidence>
<feature type="binding site" evidence="9">
    <location>
        <position position="264"/>
    </location>
    <ligand>
        <name>Zn(2+)</name>
        <dbReference type="ChEBI" id="CHEBI:29105"/>
        <note>catalytic</note>
    </ligand>
</feature>
<dbReference type="EMBL" id="FQXM01000010">
    <property type="protein sequence ID" value="SHH70029.1"/>
    <property type="molecule type" value="Genomic_DNA"/>
</dbReference>
<dbReference type="AlphaFoldDB" id="A0A1M5V441"/>
<keyword evidence="1 8" id="KW-0121">Carboxypeptidase</keyword>
<evidence type="ECO:0000256" key="3">
    <source>
        <dbReference type="ARBA" id="ARBA00022723"/>
    </source>
</evidence>
<protein>
    <recommendedName>
        <fullName evidence="8">Metal-dependent carboxypeptidase</fullName>
        <ecNumber evidence="8">3.4.17.19</ecNumber>
    </recommendedName>
</protein>
<keyword evidence="2 8" id="KW-0645">Protease</keyword>
<keyword evidence="12" id="KW-1185">Reference proteome</keyword>
<dbReference type="Gene3D" id="1.10.1370.30">
    <property type="match status" value="1"/>
</dbReference>
<gene>
    <name evidence="11" type="ORF">SAMN02745207_02065</name>
</gene>
<dbReference type="SUPFAM" id="SSF55486">
    <property type="entry name" value="Metalloproteases ('zincins'), catalytic domain"/>
    <property type="match status" value="1"/>
</dbReference>
<keyword evidence="3 8" id="KW-0479">Metal-binding</keyword>
<name>A0A1M5V441_9CLOT</name>
<comment type="cofactor">
    <cofactor evidence="9">
        <name>Zn(2+)</name>
        <dbReference type="ChEBI" id="CHEBI:29105"/>
    </cofactor>
    <text evidence="9">Binds 1 zinc ion per subunit.</text>
</comment>
<sequence>MLSEFKEYVTKIEYLNSAMAVLSWDAMVNTPSKGKAYRGEILGFLSGEYYKLITDDKVKVFIDYFNNESNLDDITNAMVKKIEKSYNEIKKIPEDFYIQYTVDASISSAAWEEAKNANDFSIFKPHLEKMVDYKKKFVDYLSFEENKYDTLLDMYEPGITVKKLDEVFSEVRDAIVMLLKKIETSDVSIQTDFFTKYFSKNDQEEFSKFILSKLEYDFISRGRIDESEHPFTTDFGKDDVRITTHYYENDFRSAMFGCIHEGGHAIYEQDISKDLMGTGLAEGTSMGIHESQSRFYENILGRSKEFWSYFYPEAQKKFPQFESITLDQFYKAINKVEPSLIRIEADELTYSLHVIIRYELEKMLINDELKVEDLPTAWNKKYKDYLGVEPSSDADGVLQDMHWSDGSFGYFPSYALGNLYGAQMVKIMEKDIPNLYTQISQGNFSDIHNWLKENVHKHGAVYKPAELIKKITGEELKSEYFINYLNKKYSEIYNLV</sequence>
<dbReference type="EC" id="3.4.17.19" evidence="8"/>
<keyword evidence="5 8" id="KW-0482">Metalloprotease</keyword>
<evidence type="ECO:0000256" key="10">
    <source>
        <dbReference type="PIRSR" id="PIRSR006615-2"/>
    </source>
</evidence>
<keyword evidence="9" id="KW-0862">Zinc</keyword>
<evidence type="ECO:0000256" key="7">
    <source>
        <dbReference type="ARBA" id="ARBA00061580"/>
    </source>
</evidence>
<keyword evidence="4 8" id="KW-0378">Hydrolase</keyword>
<evidence type="ECO:0000256" key="2">
    <source>
        <dbReference type="ARBA" id="ARBA00022670"/>
    </source>
</evidence>
<dbReference type="PIRSF" id="PIRSF006615">
    <property type="entry name" value="Zn_crbxpep_Taq"/>
    <property type="match status" value="1"/>
</dbReference>
<evidence type="ECO:0000256" key="4">
    <source>
        <dbReference type="ARBA" id="ARBA00022801"/>
    </source>
</evidence>
<evidence type="ECO:0000256" key="9">
    <source>
        <dbReference type="PIRSR" id="PIRSR006615-1"/>
    </source>
</evidence>
<feature type="binding site" evidence="9">
    <location>
        <position position="290"/>
    </location>
    <ligand>
        <name>Zn(2+)</name>
        <dbReference type="ChEBI" id="CHEBI:29105"/>
        <note>catalytic</note>
    </ligand>
</feature>
<comment type="similarity">
    <text evidence="7 8">Belongs to the peptidase M32 family.</text>
</comment>
<dbReference type="InterPro" id="IPR001333">
    <property type="entry name" value="Peptidase_M32_Taq"/>
</dbReference>
<dbReference type="GO" id="GO:0004181">
    <property type="term" value="F:metallocarboxypeptidase activity"/>
    <property type="evidence" value="ECO:0007669"/>
    <property type="project" value="UniProtKB-UniRule"/>
</dbReference>
<evidence type="ECO:0000256" key="5">
    <source>
        <dbReference type="ARBA" id="ARBA00023049"/>
    </source>
</evidence>
<dbReference type="Proteomes" id="UP000184447">
    <property type="component" value="Unassembled WGS sequence"/>
</dbReference>
<evidence type="ECO:0000256" key="6">
    <source>
        <dbReference type="ARBA" id="ARBA00052755"/>
    </source>
</evidence>
<dbReference type="PANTHER" id="PTHR34217">
    <property type="entry name" value="METAL-DEPENDENT CARBOXYPEPTIDASE"/>
    <property type="match status" value="1"/>
</dbReference>
<feature type="active site" description="Proton donor/acceptor" evidence="10">
    <location>
        <position position="261"/>
    </location>
</feature>
<organism evidence="11 12">
    <name type="scientific">Clostridium grantii DSM 8605</name>
    <dbReference type="NCBI Taxonomy" id="1121316"/>
    <lineage>
        <taxon>Bacteria</taxon>
        <taxon>Bacillati</taxon>
        <taxon>Bacillota</taxon>
        <taxon>Clostridia</taxon>
        <taxon>Eubacteriales</taxon>
        <taxon>Clostridiaceae</taxon>
        <taxon>Clostridium</taxon>
    </lineage>
</organism>
<dbReference type="CDD" id="cd06460">
    <property type="entry name" value="M32_Taq"/>
    <property type="match status" value="1"/>
</dbReference>
<dbReference type="PANTHER" id="PTHR34217:SF1">
    <property type="entry name" value="CARBOXYPEPTIDASE 1"/>
    <property type="match status" value="1"/>
</dbReference>
<evidence type="ECO:0000313" key="12">
    <source>
        <dbReference type="Proteomes" id="UP000184447"/>
    </source>
</evidence>
<reference evidence="11 12" key="1">
    <citation type="submission" date="2016-11" db="EMBL/GenBank/DDBJ databases">
        <authorList>
            <person name="Jaros S."/>
            <person name="Januszkiewicz K."/>
            <person name="Wedrychowicz H."/>
        </authorList>
    </citation>
    <scope>NUCLEOTIDE SEQUENCE [LARGE SCALE GENOMIC DNA]</scope>
    <source>
        <strain evidence="11 12">DSM 8605</strain>
    </source>
</reference>
<comment type="catalytic activity">
    <reaction evidence="6 8">
        <text>Release of a C-terminal amino acid with broad specificity, except for -Pro.</text>
        <dbReference type="EC" id="3.4.17.19"/>
    </reaction>
</comment>
<dbReference type="STRING" id="1121316.SAMN02745207_02065"/>
<dbReference type="FunFam" id="1.10.1370.30:FF:000003">
    <property type="entry name" value="Thermostable carboxypeptidase 1"/>
    <property type="match status" value="1"/>
</dbReference>
<dbReference type="Pfam" id="PF02074">
    <property type="entry name" value="Peptidase_M32"/>
    <property type="match status" value="1"/>
</dbReference>
<evidence type="ECO:0000313" key="11">
    <source>
        <dbReference type="EMBL" id="SHH70029.1"/>
    </source>
</evidence>
<dbReference type="OrthoDB" id="9772308at2"/>
<accession>A0A1M5V441</accession>
<comment type="function">
    <text evidence="8">Broad specificity carboxypetidase that releases amino acids sequentially from the C-terminus, including neutral, aromatic, polar and basic residues.</text>
</comment>